<dbReference type="InterPro" id="IPR023352">
    <property type="entry name" value="MAPEG-like_dom_sf"/>
</dbReference>
<dbReference type="Pfam" id="PF01124">
    <property type="entry name" value="MAPEG"/>
    <property type="match status" value="1"/>
</dbReference>
<keyword evidence="14 29" id="KW-1133">Transmembrane helix</keyword>
<dbReference type="PANTHER" id="PTHR10689">
    <property type="entry name" value="MICROSOMAL GLUTATHIONE S-TRANSFERASE 1"/>
    <property type="match status" value="1"/>
</dbReference>
<evidence type="ECO:0000256" key="22">
    <source>
        <dbReference type="ARBA" id="ARBA00036805"/>
    </source>
</evidence>
<comment type="catalytic activity">
    <reaction evidence="23">
        <text>(5S)-hydroperoxy-(6E,8Z,11Z,14Z)-eicosatetraenoate + 2 glutathione = (5S)-hydroxy-(6E,8Z,11Z,14Z)-eicosatetraenoate + glutathione disulfide + H2O</text>
        <dbReference type="Rhea" id="RHEA:48620"/>
        <dbReference type="ChEBI" id="CHEBI:15377"/>
        <dbReference type="ChEBI" id="CHEBI:57450"/>
        <dbReference type="ChEBI" id="CHEBI:57925"/>
        <dbReference type="ChEBI" id="CHEBI:58297"/>
        <dbReference type="ChEBI" id="CHEBI:90632"/>
    </reaction>
</comment>
<keyword evidence="18" id="KW-0275">Fatty acid biosynthesis</keyword>
<dbReference type="EC" id="5.3.99.3" evidence="5"/>
<evidence type="ECO:0000256" key="27">
    <source>
        <dbReference type="ARBA" id="ARBA00042173"/>
    </source>
</evidence>
<evidence type="ECO:0000256" key="4">
    <source>
        <dbReference type="ARBA" id="ARBA00004702"/>
    </source>
</evidence>
<evidence type="ECO:0000256" key="25">
    <source>
        <dbReference type="ARBA" id="ARBA00041613"/>
    </source>
</evidence>
<evidence type="ECO:0000256" key="9">
    <source>
        <dbReference type="ARBA" id="ARBA00022516"/>
    </source>
</evidence>
<evidence type="ECO:0000256" key="10">
    <source>
        <dbReference type="ARBA" id="ARBA00022585"/>
    </source>
</evidence>
<evidence type="ECO:0000256" key="5">
    <source>
        <dbReference type="ARBA" id="ARBA00012203"/>
    </source>
</evidence>
<comment type="catalytic activity">
    <reaction evidence="21">
        <text>prostaglandin G2 = (15S)-15-hydroperoxy-prostaglandin E2</text>
        <dbReference type="Rhea" id="RHEA:64364"/>
        <dbReference type="ChEBI" id="CHEBI:82629"/>
        <dbReference type="ChEBI" id="CHEBI:152564"/>
    </reaction>
    <physiologicalReaction direction="left-to-right" evidence="21">
        <dbReference type="Rhea" id="RHEA:64365"/>
    </physiologicalReaction>
</comment>
<evidence type="ECO:0000256" key="6">
    <source>
        <dbReference type="ARBA" id="ARBA00012452"/>
    </source>
</evidence>
<comment type="function">
    <text evidence="28">Terminal enzyme of the cyclooxygenase (COX)-2-mediated prostaglandin E2 (PGE2) biosynthetic pathway. Catalyzes the glutathione-dependent oxidoreduction of prostaglandin endoperoxide H2 (PGH2) to prostaglandin E2 (PGE2) in response to inflammatory stimuli. Plays a key role in inflammation response, fever and pain. Also catalyzes the oxidoreduction of endocannabinoids into prostaglandin glycerol esters and PGG2 into 15-hydroperoxy-PGE2. In addition, displays low glutathione transferase and glutathione-dependent peroxidase activities, toward 1-chloro-2,4-dinitrobenzene and 5-hydroperoxyicosatetraenoic acid (5-HPETE), respectively.</text>
</comment>
<reference evidence="31" key="1">
    <citation type="journal article" date="2019" name="Int. J. Syst. Evol. Microbiol.">
        <title>The Global Catalogue of Microorganisms (GCM) 10K type strain sequencing project: providing services to taxonomists for standard genome sequencing and annotation.</title>
        <authorList>
            <consortium name="The Broad Institute Genomics Platform"/>
            <consortium name="The Broad Institute Genome Sequencing Center for Infectious Disease"/>
            <person name="Wu L."/>
            <person name="Ma J."/>
        </authorList>
    </citation>
    <scope>NUCLEOTIDE SEQUENCE [LARGE SCALE GENOMIC DNA]</scope>
    <source>
        <strain evidence="31">JCM 17551</strain>
    </source>
</reference>
<evidence type="ECO:0000256" key="23">
    <source>
        <dbReference type="ARBA" id="ARBA00036848"/>
    </source>
</evidence>
<evidence type="ECO:0000256" key="18">
    <source>
        <dbReference type="ARBA" id="ARBA00023160"/>
    </source>
</evidence>
<keyword evidence="7" id="KW-0963">Cytoplasm</keyword>
<evidence type="ECO:0000256" key="1">
    <source>
        <dbReference type="ARBA" id="ARBA00001955"/>
    </source>
</evidence>
<evidence type="ECO:0000256" key="19">
    <source>
        <dbReference type="ARBA" id="ARBA00023235"/>
    </source>
</evidence>
<dbReference type="InterPro" id="IPR040162">
    <property type="entry name" value="MGST1-like"/>
</dbReference>
<evidence type="ECO:0000313" key="31">
    <source>
        <dbReference type="Proteomes" id="UP001501565"/>
    </source>
</evidence>
<evidence type="ECO:0000256" key="17">
    <source>
        <dbReference type="ARBA" id="ARBA00023136"/>
    </source>
</evidence>
<gene>
    <name evidence="30" type="ORF">GCM10022277_26370</name>
</gene>
<keyword evidence="19" id="KW-0413">Isomerase</keyword>
<evidence type="ECO:0000256" key="13">
    <source>
        <dbReference type="ARBA" id="ARBA00022832"/>
    </source>
</evidence>
<dbReference type="EC" id="2.5.1.18" evidence="6"/>
<keyword evidence="15" id="KW-0560">Oxidoreductase</keyword>
<evidence type="ECO:0000256" key="29">
    <source>
        <dbReference type="SAM" id="Phobius"/>
    </source>
</evidence>
<evidence type="ECO:0000256" key="24">
    <source>
        <dbReference type="ARBA" id="ARBA00039926"/>
    </source>
</evidence>
<evidence type="ECO:0000256" key="2">
    <source>
        <dbReference type="ARBA" id="ARBA00004141"/>
    </source>
</evidence>
<evidence type="ECO:0000313" key="30">
    <source>
        <dbReference type="EMBL" id="GAA3928585.1"/>
    </source>
</evidence>
<keyword evidence="16" id="KW-0443">Lipid metabolism</keyword>
<name>A0ABP7MTG9_9GAMM</name>
<feature type="transmembrane region" description="Helical" evidence="29">
    <location>
        <begin position="135"/>
        <end position="155"/>
    </location>
</feature>
<keyword evidence="17 29" id="KW-0472">Membrane</keyword>
<evidence type="ECO:0000256" key="7">
    <source>
        <dbReference type="ARBA" id="ARBA00022490"/>
    </source>
</evidence>
<accession>A0ABP7MTG9</accession>
<sequence>MNPILNELFLNDSLLKYWVISAVVLFLKMSANSVIQGFYRMKYQRFVNPEDAKAFGALIGKSVENYSEDHPMAVRAAGCWRNDLENIPMFLILGLGFVLMGGNTAWGLIYFSVFTVSRVFHTVCFMLALQPWRNIAYDLGLITGLVMALHLLIMVF</sequence>
<dbReference type="EMBL" id="BAABBN010000007">
    <property type="protein sequence ID" value="GAA3928585.1"/>
    <property type="molecule type" value="Genomic_DNA"/>
</dbReference>
<dbReference type="PANTHER" id="PTHR10689:SF9">
    <property type="entry name" value="PROSTAGLANDIN E SYNTHASE"/>
    <property type="match status" value="1"/>
</dbReference>
<comment type="pathway">
    <text evidence="4">Lipid metabolism; prostaglandin biosynthesis.</text>
</comment>
<proteinExistence type="predicted"/>
<evidence type="ECO:0000256" key="21">
    <source>
        <dbReference type="ARBA" id="ARBA00036040"/>
    </source>
</evidence>
<organism evidence="30 31">
    <name type="scientific">Litoribacillus peritrichatus</name>
    <dbReference type="NCBI Taxonomy" id="718191"/>
    <lineage>
        <taxon>Bacteria</taxon>
        <taxon>Pseudomonadati</taxon>
        <taxon>Pseudomonadota</taxon>
        <taxon>Gammaproteobacteria</taxon>
        <taxon>Oceanospirillales</taxon>
        <taxon>Oceanospirillaceae</taxon>
        <taxon>Litoribacillus</taxon>
    </lineage>
</organism>
<comment type="caution">
    <text evidence="30">The sequence shown here is derived from an EMBL/GenBank/DDBJ whole genome shotgun (WGS) entry which is preliminary data.</text>
</comment>
<evidence type="ECO:0000256" key="26">
    <source>
        <dbReference type="ARBA" id="ARBA00042011"/>
    </source>
</evidence>
<evidence type="ECO:0000256" key="15">
    <source>
        <dbReference type="ARBA" id="ARBA00023002"/>
    </source>
</evidence>
<keyword evidence="10" id="KW-0643">Prostaglandin biosynthesis</keyword>
<keyword evidence="12 29" id="KW-0812">Transmembrane</keyword>
<comment type="subcellular location">
    <subcellularLocation>
        <location evidence="3">Cytoplasm</location>
        <location evidence="3">Perinuclear region</location>
    </subcellularLocation>
    <subcellularLocation>
        <location evidence="2">Membrane</location>
        <topology evidence="2">Multi-pass membrane protein</topology>
    </subcellularLocation>
</comment>
<evidence type="ECO:0000256" key="11">
    <source>
        <dbReference type="ARBA" id="ARBA00022679"/>
    </source>
</evidence>
<keyword evidence="31" id="KW-1185">Reference proteome</keyword>
<evidence type="ECO:0000256" key="12">
    <source>
        <dbReference type="ARBA" id="ARBA00022692"/>
    </source>
</evidence>
<evidence type="ECO:0000256" key="20">
    <source>
        <dbReference type="ARBA" id="ARBA00023931"/>
    </source>
</evidence>
<feature type="transmembrane region" description="Helical" evidence="29">
    <location>
        <begin position="15"/>
        <end position="35"/>
    </location>
</feature>
<comment type="catalytic activity">
    <reaction evidence="22">
        <text>2-glyceryl-prostaglandin H2 = 2-glyceryl-prostaglandin E2</text>
        <dbReference type="Rhea" id="RHEA:53324"/>
        <dbReference type="ChEBI" id="CHEBI:85166"/>
        <dbReference type="ChEBI" id="CHEBI:137172"/>
    </reaction>
    <physiologicalReaction direction="left-to-right" evidence="22">
        <dbReference type="Rhea" id="RHEA:53325"/>
    </physiologicalReaction>
</comment>
<evidence type="ECO:0000256" key="14">
    <source>
        <dbReference type="ARBA" id="ARBA00022989"/>
    </source>
</evidence>
<dbReference type="RefSeq" id="WP_344799005.1">
    <property type="nucleotide sequence ID" value="NZ_BAABBN010000007.1"/>
</dbReference>
<dbReference type="InterPro" id="IPR001129">
    <property type="entry name" value="Membr-assoc_MAPEG"/>
</dbReference>
<keyword evidence="8" id="KW-0644">Prostaglandin metabolism</keyword>
<dbReference type="Gene3D" id="1.20.120.550">
    <property type="entry name" value="Membrane associated eicosanoid/glutathione metabolism-like domain"/>
    <property type="match status" value="1"/>
</dbReference>
<feature type="transmembrane region" description="Helical" evidence="29">
    <location>
        <begin position="90"/>
        <end position="115"/>
    </location>
</feature>
<dbReference type="SUPFAM" id="SSF161084">
    <property type="entry name" value="MAPEG domain-like"/>
    <property type="match status" value="1"/>
</dbReference>
<dbReference type="Proteomes" id="UP001501565">
    <property type="component" value="Unassembled WGS sequence"/>
</dbReference>
<evidence type="ECO:0000256" key="28">
    <source>
        <dbReference type="ARBA" id="ARBA00054772"/>
    </source>
</evidence>
<keyword evidence="11" id="KW-0808">Transferase</keyword>
<protein>
    <recommendedName>
        <fullName evidence="24">Prostaglandin E synthase</fullName>
        <ecNumber evidence="6">2.5.1.18</ecNumber>
        <ecNumber evidence="5">5.3.99.3</ecNumber>
    </recommendedName>
    <alternativeName>
        <fullName evidence="27">Glutathione peroxidase PTGES</fullName>
    </alternativeName>
    <alternativeName>
        <fullName evidence="26">Glutathione transferase PTGES</fullName>
    </alternativeName>
    <alternativeName>
        <fullName evidence="25">Microsomal prostaglandin E synthase 1</fullName>
    </alternativeName>
</protein>
<comment type="cofactor">
    <cofactor evidence="1">
        <name>glutathione</name>
        <dbReference type="ChEBI" id="CHEBI:57925"/>
    </cofactor>
</comment>
<keyword evidence="13" id="KW-0276">Fatty acid metabolism</keyword>
<keyword evidence="9" id="KW-0444">Lipid biosynthesis</keyword>
<evidence type="ECO:0000256" key="8">
    <source>
        <dbReference type="ARBA" id="ARBA00022501"/>
    </source>
</evidence>
<comment type="catalytic activity">
    <reaction evidence="20">
        <text>prostaglandin H2 = prostaglandin E2</text>
        <dbReference type="Rhea" id="RHEA:12893"/>
        <dbReference type="ChEBI" id="CHEBI:57405"/>
        <dbReference type="ChEBI" id="CHEBI:606564"/>
        <dbReference type="EC" id="5.3.99.3"/>
    </reaction>
    <physiologicalReaction direction="left-to-right" evidence="20">
        <dbReference type="Rhea" id="RHEA:12894"/>
    </physiologicalReaction>
</comment>
<evidence type="ECO:0000256" key="16">
    <source>
        <dbReference type="ARBA" id="ARBA00023098"/>
    </source>
</evidence>
<evidence type="ECO:0000256" key="3">
    <source>
        <dbReference type="ARBA" id="ARBA00004556"/>
    </source>
</evidence>